<name>A0A9P8TJK3_WICPI</name>
<evidence type="ECO:0000256" key="1">
    <source>
        <dbReference type="SAM" id="MobiDB-lite"/>
    </source>
</evidence>
<feature type="region of interest" description="Disordered" evidence="1">
    <location>
        <begin position="147"/>
        <end position="212"/>
    </location>
</feature>
<dbReference type="OrthoDB" id="203440at2759"/>
<dbReference type="InterPro" id="IPR007146">
    <property type="entry name" value="Sas10/Utp3/C1D"/>
</dbReference>
<comment type="caution">
    <text evidence="2">The sequence shown here is derived from an EMBL/GenBank/DDBJ whole genome shotgun (WGS) entry which is preliminary data.</text>
</comment>
<protein>
    <submittedName>
        <fullName evidence="2">Uncharacterized protein</fullName>
    </submittedName>
</protein>
<dbReference type="AlphaFoldDB" id="A0A9P8TJK3"/>
<feature type="region of interest" description="Disordered" evidence="1">
    <location>
        <begin position="249"/>
        <end position="268"/>
    </location>
</feature>
<evidence type="ECO:0000313" key="2">
    <source>
        <dbReference type="EMBL" id="KAH3681933.1"/>
    </source>
</evidence>
<reference evidence="2" key="1">
    <citation type="journal article" date="2021" name="Open Biol.">
        <title>Shared evolutionary footprints suggest mitochondrial oxidative damage underlies multiple complex I losses in fungi.</title>
        <authorList>
            <person name="Schikora-Tamarit M.A."/>
            <person name="Marcet-Houben M."/>
            <person name="Nosek J."/>
            <person name="Gabaldon T."/>
        </authorList>
    </citation>
    <scope>NUCLEOTIDE SEQUENCE</scope>
    <source>
        <strain evidence="2">CBS2887</strain>
    </source>
</reference>
<dbReference type="EMBL" id="JAEUBG010004152">
    <property type="protein sequence ID" value="KAH3681933.1"/>
    <property type="molecule type" value="Genomic_DNA"/>
</dbReference>
<feature type="compositionally biased region" description="Basic and acidic residues" evidence="1">
    <location>
        <begin position="198"/>
        <end position="207"/>
    </location>
</feature>
<proteinExistence type="predicted"/>
<accession>A0A9P8TJK3</accession>
<sequence length="393" mass="44638">MIDLKFKMGFKATSLEQTNESITSLSDKITSQELPEIVSDLLAKTNTKVPEGVSLLDLKNDSMLSYINNLALVVLSRIEAMKTNNSSDINKIKDQAVQSSIVQRVTIEKGLKNLEKKLSYQLEKMVRNYHKMDKDSSEDTINKKLEAKEAQAEDEKDSDEDSEAEDELSYKPDASAFAKVTKPDRNPRKLKASSKDSTSTEKGEKYKAPKIAAALPPTEFKDQVQRRNNRSSKLSSMEEYLQETGDAPLVTSSVGSNILDHGRGGVQTEKQRRKEQEIKKFEESNFTRISSAVAKKQEGKRKFKDAFFGEDWGIFNNKDNAGDDSQMNTKRSKPKTAWERAKTEKIKLDDLIAGSQMIIPNYFEILLTSIFKDFLKLMLRNRNESDKRKVLFF</sequence>
<dbReference type="Pfam" id="PF04000">
    <property type="entry name" value="Sas10_Utp3"/>
    <property type="match status" value="1"/>
</dbReference>
<organism evidence="2 3">
    <name type="scientific">Wickerhamomyces pijperi</name>
    <name type="common">Yeast</name>
    <name type="synonym">Pichia pijperi</name>
    <dbReference type="NCBI Taxonomy" id="599730"/>
    <lineage>
        <taxon>Eukaryota</taxon>
        <taxon>Fungi</taxon>
        <taxon>Dikarya</taxon>
        <taxon>Ascomycota</taxon>
        <taxon>Saccharomycotina</taxon>
        <taxon>Saccharomycetes</taxon>
        <taxon>Phaffomycetales</taxon>
        <taxon>Wickerhamomycetaceae</taxon>
        <taxon>Wickerhamomyces</taxon>
    </lineage>
</organism>
<feature type="compositionally biased region" description="Acidic residues" evidence="1">
    <location>
        <begin position="154"/>
        <end position="167"/>
    </location>
</feature>
<reference evidence="2" key="2">
    <citation type="submission" date="2021-01" db="EMBL/GenBank/DDBJ databases">
        <authorList>
            <person name="Schikora-Tamarit M.A."/>
        </authorList>
    </citation>
    <scope>NUCLEOTIDE SEQUENCE</scope>
    <source>
        <strain evidence="2">CBS2887</strain>
    </source>
</reference>
<keyword evidence="3" id="KW-1185">Reference proteome</keyword>
<evidence type="ECO:0000313" key="3">
    <source>
        <dbReference type="Proteomes" id="UP000774326"/>
    </source>
</evidence>
<dbReference type="Proteomes" id="UP000774326">
    <property type="component" value="Unassembled WGS sequence"/>
</dbReference>
<gene>
    <name evidence="2" type="ORF">WICPIJ_007095</name>
</gene>